<accession>A0A077M2H2</accession>
<gene>
    <name evidence="4" type="ORF">BN12_290010</name>
</gene>
<evidence type="ECO:0000259" key="2">
    <source>
        <dbReference type="Pfam" id="PF02591"/>
    </source>
</evidence>
<dbReference type="RefSeq" id="WP_048550765.1">
    <property type="nucleotide sequence ID" value="NZ_HF570958.1"/>
</dbReference>
<sequence>MKAESSRQLRLLDLQAIDTRLAQLAHARATLPVLARLADLEAKAGLIDDQIVRARTAVGDVQREVAKAEADVQLVRDRAARDRARLEAGTGTSKELVSVQHELESLARRQAELEDLELEVMERAEDLESDLRNLTEGRERLGEQLAALTAERDEALARLDTEAAEVGGPRESVVAEVGPDLVALYDKIAQASGTGAAALRQKRCGGCQLELNPVEINRIRAAPDDEVIRCEECRRILVRTAESGL</sequence>
<dbReference type="OrthoDB" id="9784388at2"/>
<dbReference type="InterPro" id="IPR056003">
    <property type="entry name" value="CT398_CC_hairpin"/>
</dbReference>
<proteinExistence type="predicted"/>
<dbReference type="STRING" id="1194083.BN12_290010"/>
<protein>
    <submittedName>
        <fullName evidence="4">Zn-ribbon protein-like protein</fullName>
    </submittedName>
</protein>
<evidence type="ECO:0000259" key="3">
    <source>
        <dbReference type="Pfam" id="PF24481"/>
    </source>
</evidence>
<dbReference type="Pfam" id="PF24481">
    <property type="entry name" value="CT398_CC"/>
    <property type="match status" value="1"/>
</dbReference>
<dbReference type="Proteomes" id="UP000035721">
    <property type="component" value="Unassembled WGS sequence"/>
</dbReference>
<reference evidence="4 5" key="1">
    <citation type="journal article" date="2013" name="ISME J.">
        <title>A metabolic model for members of the genus Tetrasphaera involved in enhanced biological phosphorus removal.</title>
        <authorList>
            <person name="Kristiansen R."/>
            <person name="Nguyen H.T.T."/>
            <person name="Saunders A.M."/>
            <person name="Nielsen J.L."/>
            <person name="Wimmer R."/>
            <person name="Le V.Q."/>
            <person name="McIlroy S.J."/>
            <person name="Petrovski S."/>
            <person name="Seviour R.J."/>
            <person name="Calteau A."/>
            <person name="Nielsen K.L."/>
            <person name="Nielsen P.H."/>
        </authorList>
    </citation>
    <scope>NUCLEOTIDE SEQUENCE [LARGE SCALE GENOMIC DNA]</scope>
    <source>
        <strain evidence="4 5">T1-X7</strain>
    </source>
</reference>
<organism evidence="4 5">
    <name type="scientific">Nostocoides japonicum T1-X7</name>
    <dbReference type="NCBI Taxonomy" id="1194083"/>
    <lineage>
        <taxon>Bacteria</taxon>
        <taxon>Bacillati</taxon>
        <taxon>Actinomycetota</taxon>
        <taxon>Actinomycetes</taxon>
        <taxon>Micrococcales</taxon>
        <taxon>Intrasporangiaceae</taxon>
        <taxon>Nostocoides</taxon>
    </lineage>
</organism>
<dbReference type="EMBL" id="CAJB01000212">
    <property type="protein sequence ID" value="CCH78435.1"/>
    <property type="molecule type" value="Genomic_DNA"/>
</dbReference>
<evidence type="ECO:0000256" key="1">
    <source>
        <dbReference type="SAM" id="Coils"/>
    </source>
</evidence>
<dbReference type="AlphaFoldDB" id="A0A077M2H2"/>
<comment type="caution">
    <text evidence="4">The sequence shown here is derived from an EMBL/GenBank/DDBJ whole genome shotgun (WGS) entry which is preliminary data.</text>
</comment>
<dbReference type="PANTHER" id="PTHR39082">
    <property type="entry name" value="PHOSPHOLIPASE C-BETA-2-RELATED"/>
    <property type="match status" value="1"/>
</dbReference>
<dbReference type="Gene3D" id="1.10.287.1490">
    <property type="match status" value="1"/>
</dbReference>
<dbReference type="Pfam" id="PF02591">
    <property type="entry name" value="Zn_ribbon_9"/>
    <property type="match status" value="1"/>
</dbReference>
<evidence type="ECO:0000313" key="5">
    <source>
        <dbReference type="Proteomes" id="UP000035721"/>
    </source>
</evidence>
<dbReference type="PANTHER" id="PTHR39082:SF1">
    <property type="entry name" value="SCAVENGER RECEPTOR CLASS A MEMBER 3"/>
    <property type="match status" value="1"/>
</dbReference>
<name>A0A077M2H2_9MICO</name>
<feature type="coiled-coil region" evidence="1">
    <location>
        <begin position="51"/>
        <end position="165"/>
    </location>
</feature>
<evidence type="ECO:0000313" key="4">
    <source>
        <dbReference type="EMBL" id="CCH78435.1"/>
    </source>
</evidence>
<dbReference type="InterPro" id="IPR052376">
    <property type="entry name" value="Oxidative_Scav/Glycosyltrans"/>
</dbReference>
<keyword evidence="1" id="KW-0175">Coiled coil</keyword>
<keyword evidence="5" id="KW-1185">Reference proteome</keyword>
<feature type="domain" description="C4-type zinc ribbon" evidence="2">
    <location>
        <begin position="203"/>
        <end position="237"/>
    </location>
</feature>
<feature type="domain" description="CT398-like coiled coil hairpin" evidence="3">
    <location>
        <begin position="14"/>
        <end position="193"/>
    </location>
</feature>
<dbReference type="InterPro" id="IPR003743">
    <property type="entry name" value="Zf-RING_7"/>
</dbReference>